<accession>A0A1I8AXI6</accession>
<evidence type="ECO:0000313" key="2">
    <source>
        <dbReference type="Proteomes" id="UP000095287"/>
    </source>
</evidence>
<feature type="compositionally biased region" description="Basic and acidic residues" evidence="1">
    <location>
        <begin position="103"/>
        <end position="112"/>
    </location>
</feature>
<feature type="region of interest" description="Disordered" evidence="1">
    <location>
        <begin position="103"/>
        <end position="127"/>
    </location>
</feature>
<dbReference type="Proteomes" id="UP000095287">
    <property type="component" value="Unplaced"/>
</dbReference>
<dbReference type="WBParaSite" id="L893_g9972.t1">
    <property type="protein sequence ID" value="L893_g9972.t1"/>
    <property type="gene ID" value="L893_g9972"/>
</dbReference>
<protein>
    <submittedName>
        <fullName evidence="3">Uncharacterized protein</fullName>
    </submittedName>
</protein>
<proteinExistence type="predicted"/>
<evidence type="ECO:0000256" key="1">
    <source>
        <dbReference type="SAM" id="MobiDB-lite"/>
    </source>
</evidence>
<name>A0A1I8AXI6_9BILA</name>
<keyword evidence="2" id="KW-1185">Reference proteome</keyword>
<sequence length="261" mass="29735">MRDSGFEAPFAYVLDSIQRSQHFPLFLPSVGEALMSSTRPSPSPSLGSGTDRKHGVYRRLNDFFVGFWNETENWAQFNEDCRVLLEDIVNIKAKLNVPNREGEVVSRTKEEPEQMLAGPKQAHEGPEASYLSELERYKLNEALIRQSERLVEQMEAKFPKILRRMRSAVDKIPAVRSYVAAEASSPDSERFTALLNEASEAFPELVKCYEKELRAKREALMVLASFDDYYISLAVMSSWVQEAFVDLSLKVRAYDCASVFQ</sequence>
<reference evidence="3" key="1">
    <citation type="submission" date="2016-11" db="UniProtKB">
        <authorList>
            <consortium name="WormBaseParasite"/>
        </authorList>
    </citation>
    <scope>IDENTIFICATION</scope>
</reference>
<organism evidence="2 3">
    <name type="scientific">Steinernema glaseri</name>
    <dbReference type="NCBI Taxonomy" id="37863"/>
    <lineage>
        <taxon>Eukaryota</taxon>
        <taxon>Metazoa</taxon>
        <taxon>Ecdysozoa</taxon>
        <taxon>Nematoda</taxon>
        <taxon>Chromadorea</taxon>
        <taxon>Rhabditida</taxon>
        <taxon>Tylenchina</taxon>
        <taxon>Panagrolaimomorpha</taxon>
        <taxon>Strongyloidoidea</taxon>
        <taxon>Steinernematidae</taxon>
        <taxon>Steinernema</taxon>
    </lineage>
</organism>
<dbReference type="AlphaFoldDB" id="A0A1I8AXI6"/>
<evidence type="ECO:0000313" key="3">
    <source>
        <dbReference type="WBParaSite" id="L893_g9972.t1"/>
    </source>
</evidence>